<feature type="region of interest" description="Disordered" evidence="5">
    <location>
        <begin position="144"/>
        <end position="172"/>
    </location>
</feature>
<protein>
    <submittedName>
        <fullName evidence="7">Uncharacterized protein</fullName>
    </submittedName>
</protein>
<evidence type="ECO:0000256" key="3">
    <source>
        <dbReference type="ARBA" id="ARBA00022989"/>
    </source>
</evidence>
<feature type="compositionally biased region" description="Polar residues" evidence="5">
    <location>
        <begin position="144"/>
        <end position="156"/>
    </location>
</feature>
<evidence type="ECO:0000256" key="5">
    <source>
        <dbReference type="SAM" id="MobiDB-lite"/>
    </source>
</evidence>
<evidence type="ECO:0000256" key="2">
    <source>
        <dbReference type="ARBA" id="ARBA00022692"/>
    </source>
</evidence>
<evidence type="ECO:0000256" key="6">
    <source>
        <dbReference type="SAM" id="Phobius"/>
    </source>
</evidence>
<accession>A0A383S4T3</accession>
<name>A0A383S4T3_9ACTN</name>
<dbReference type="GO" id="GO:0016020">
    <property type="term" value="C:membrane"/>
    <property type="evidence" value="ECO:0007669"/>
    <property type="project" value="UniProtKB-SubCell"/>
</dbReference>
<keyword evidence="3 6" id="KW-1133">Transmembrane helix</keyword>
<keyword evidence="2 6" id="KW-0812">Transmembrane</keyword>
<feature type="compositionally biased region" description="Low complexity" evidence="5">
    <location>
        <begin position="43"/>
        <end position="62"/>
    </location>
</feature>
<gene>
    <name evidence="7" type="ORF">PROPAUS_0939</name>
</gene>
<organism evidence="7 8">
    <name type="scientific">Propionibacterium australiense</name>
    <dbReference type="NCBI Taxonomy" id="119981"/>
    <lineage>
        <taxon>Bacteria</taxon>
        <taxon>Bacillati</taxon>
        <taxon>Actinomycetota</taxon>
        <taxon>Actinomycetes</taxon>
        <taxon>Propionibacteriales</taxon>
        <taxon>Propionibacteriaceae</taxon>
        <taxon>Propionibacterium</taxon>
    </lineage>
</organism>
<dbReference type="AlphaFoldDB" id="A0A383S4T3"/>
<evidence type="ECO:0000256" key="1">
    <source>
        <dbReference type="ARBA" id="ARBA00004167"/>
    </source>
</evidence>
<evidence type="ECO:0000256" key="4">
    <source>
        <dbReference type="ARBA" id="ARBA00023136"/>
    </source>
</evidence>
<keyword evidence="8" id="KW-1185">Reference proteome</keyword>
<dbReference type="Proteomes" id="UP000263928">
    <property type="component" value="Unassembled WGS sequence"/>
</dbReference>
<sequence>MNPTGKLSHVPPAESAHRREHPRQGGKPPTSGADSVSLCPVSQWGQPNQQWPNQRWPGQQWPAPSAQPGYGQWPVHNQWPAQGQGAFPPPVQGYQQAAQFPRYVGAPTPPRRRKSSPLKFLFALFGVFAVMVLAYVVMSYTNDGAPSSQTTHTGSYENEDYEVPNADTNPPGIPQPETYAEATELMENNSLYGVTIANPVRCELDDLDLSTATDPQLEEHFNELTACLMRVWAPALEEAGYEAVRPTVTVYSTPISTPCGDMPMENAAYCMLDQQIYYASDLTDIIPQDLSNVPHTADAVMAHEFGHAIQARTGILYSEKAWESRVSDSQADELSRRTEVQADCFAGEFTDAVSESLGLTTSDIDGLSDMFYAFGDDVLTGDSTYEGNHGSGRSRQRWFLDGVDDQLLATCYAFTAPASSVR</sequence>
<dbReference type="InterPro" id="IPR007343">
    <property type="entry name" value="Uncharacterised_pept_Zn_put"/>
</dbReference>
<dbReference type="PANTHER" id="PTHR30168:SF0">
    <property type="entry name" value="INNER MEMBRANE PROTEIN"/>
    <property type="match status" value="1"/>
</dbReference>
<dbReference type="Pfam" id="PF04228">
    <property type="entry name" value="Zn_peptidase"/>
    <property type="match status" value="1"/>
</dbReference>
<dbReference type="EMBL" id="UNQJ01000004">
    <property type="protein sequence ID" value="SYZ33028.1"/>
    <property type="molecule type" value="Genomic_DNA"/>
</dbReference>
<feature type="transmembrane region" description="Helical" evidence="6">
    <location>
        <begin position="120"/>
        <end position="140"/>
    </location>
</feature>
<reference evidence="8" key="1">
    <citation type="submission" date="2018-08" db="EMBL/GenBank/DDBJ databases">
        <authorList>
            <person name="Hornung B."/>
        </authorList>
    </citation>
    <scope>NUCLEOTIDE SEQUENCE [LARGE SCALE GENOMIC DNA]</scope>
</reference>
<keyword evidence="4 6" id="KW-0472">Membrane</keyword>
<evidence type="ECO:0000313" key="8">
    <source>
        <dbReference type="Proteomes" id="UP000263928"/>
    </source>
</evidence>
<dbReference type="PANTHER" id="PTHR30168">
    <property type="entry name" value="PUTATIVE MEMBRANE PROTEIN YPFJ"/>
    <property type="match status" value="1"/>
</dbReference>
<comment type="subcellular location">
    <subcellularLocation>
        <location evidence="1">Membrane</location>
        <topology evidence="1">Single-pass membrane protein</topology>
    </subcellularLocation>
</comment>
<feature type="region of interest" description="Disordered" evidence="5">
    <location>
        <begin position="1"/>
        <end position="72"/>
    </location>
</feature>
<proteinExistence type="predicted"/>
<evidence type="ECO:0000313" key="7">
    <source>
        <dbReference type="EMBL" id="SYZ33028.1"/>
    </source>
</evidence>